<keyword evidence="2" id="KW-0677">Repeat</keyword>
<evidence type="ECO:0000259" key="5">
    <source>
        <dbReference type="SMART" id="SM00722"/>
    </source>
</evidence>
<dbReference type="InterPro" id="IPR011050">
    <property type="entry name" value="Pectin_lyase_fold/virulence"/>
</dbReference>
<dbReference type="Gene3D" id="2.160.20.10">
    <property type="entry name" value="Single-stranded right-handed beta-helix, Pectin lyase-like"/>
    <property type="match status" value="2"/>
</dbReference>
<feature type="chain" id="PRO_5012507744" evidence="4">
    <location>
        <begin position="24"/>
        <end position="416"/>
    </location>
</feature>
<dbReference type="InterPro" id="IPR006633">
    <property type="entry name" value="Carb-bd_sugar_hydrolysis-dom"/>
</dbReference>
<dbReference type="AlphaFoldDB" id="A0A1X7INJ5"/>
<feature type="domain" description="Carbohydrate-binding/sugar hydrolysis" evidence="5">
    <location>
        <begin position="44"/>
        <end position="191"/>
    </location>
</feature>
<evidence type="ECO:0000313" key="7">
    <source>
        <dbReference type="Proteomes" id="UP000192980"/>
    </source>
</evidence>
<dbReference type="SUPFAM" id="SSF51126">
    <property type="entry name" value="Pectin lyase-like"/>
    <property type="match status" value="1"/>
</dbReference>
<keyword evidence="4" id="KW-0732">Signal</keyword>
<organism evidence="6 7">
    <name type="scientific">Sphingobacterium psychroaquaticum</name>
    <dbReference type="NCBI Taxonomy" id="561061"/>
    <lineage>
        <taxon>Bacteria</taxon>
        <taxon>Pseudomonadati</taxon>
        <taxon>Bacteroidota</taxon>
        <taxon>Sphingobacteriia</taxon>
        <taxon>Sphingobacteriales</taxon>
        <taxon>Sphingobacteriaceae</taxon>
        <taxon>Sphingobacterium</taxon>
    </lineage>
</organism>
<dbReference type="Pfam" id="PF05048">
    <property type="entry name" value="NosD"/>
    <property type="match status" value="2"/>
</dbReference>
<accession>A0A1X7INJ5</accession>
<evidence type="ECO:0000256" key="4">
    <source>
        <dbReference type="SAM" id="SignalP"/>
    </source>
</evidence>
<proteinExistence type="predicted"/>
<dbReference type="SMART" id="SM00710">
    <property type="entry name" value="PbH1"/>
    <property type="match status" value="9"/>
</dbReference>
<dbReference type="InterPro" id="IPR022441">
    <property type="entry name" value="Para_beta_helix_rpt-2"/>
</dbReference>
<dbReference type="Proteomes" id="UP000192980">
    <property type="component" value="Unassembled WGS sequence"/>
</dbReference>
<evidence type="ECO:0000256" key="2">
    <source>
        <dbReference type="ARBA" id="ARBA00022737"/>
    </source>
</evidence>
<evidence type="ECO:0000256" key="3">
    <source>
        <dbReference type="ARBA" id="ARBA00022786"/>
    </source>
</evidence>
<dbReference type="InterPro" id="IPR026464">
    <property type="entry name" value="NosD_copper_fam"/>
</dbReference>
<dbReference type="OrthoDB" id="9767990at2"/>
<dbReference type="InterPro" id="IPR007742">
    <property type="entry name" value="NosD_dom"/>
</dbReference>
<dbReference type="STRING" id="561061.SAMN05660862_1063"/>
<dbReference type="PANTHER" id="PTHR22990:SF15">
    <property type="entry name" value="F-BOX ONLY PROTEIN 10"/>
    <property type="match status" value="1"/>
</dbReference>
<dbReference type="EMBL" id="FXAU01000001">
    <property type="protein sequence ID" value="SMG16324.1"/>
    <property type="molecule type" value="Genomic_DNA"/>
</dbReference>
<sequence length="416" mass="47120">MKSFYLLKQVVFTYLMVCGSVYAATIKVGNAQVIKSITKAISLAQPGDTILVDKGRYSEGTITIDKPLTLIGKAYPTIDGKKKYEPFSVKSSHVTIRGFLVKSSGHSSLTDIAGIKVYNTTNVRIADNILEDNFFGVYFQASKNCIAENNKIKAYGSTEQLSGNGIHAWKSDSLTIFNNTVKGHRDGIYLEFVTHTKVEKNQSTNNIRYGLHFMFSHDNAYLYNEFTHNGAGVAVMYTKRVRMLYNTFNENWGDSAYGLLLKDITDSEIRHNRFIKNTTAIFMEGSNRIHIENNQLESNGWALKIQASCMDNTLVSNNFINNTFDVTTNNMTLAANNFNQNYWDKYEGYDLNKDGLGDVPYRPVSLFSVIVEQYPMAMLLFRSFMSKLLDRTERVMPSLTPENLMDENPYMKPLNV</sequence>
<dbReference type="SMART" id="SM00722">
    <property type="entry name" value="CASH"/>
    <property type="match status" value="1"/>
</dbReference>
<dbReference type="InterPro" id="IPR051550">
    <property type="entry name" value="SCF-Subunits/Alg-Epimerases"/>
</dbReference>
<dbReference type="RefSeq" id="WP_085471871.1">
    <property type="nucleotide sequence ID" value="NZ_FXAU01000001.1"/>
</dbReference>
<dbReference type="NCBIfam" id="TIGR04247">
    <property type="entry name" value="NosD_copper_fam"/>
    <property type="match status" value="1"/>
</dbReference>
<evidence type="ECO:0000256" key="1">
    <source>
        <dbReference type="ARBA" id="ARBA00004906"/>
    </source>
</evidence>
<keyword evidence="7" id="KW-1185">Reference proteome</keyword>
<dbReference type="NCBIfam" id="TIGR03804">
    <property type="entry name" value="para_beta_helix"/>
    <property type="match status" value="2"/>
</dbReference>
<gene>
    <name evidence="6" type="ORF">SAMN05660862_1063</name>
</gene>
<feature type="signal peptide" evidence="4">
    <location>
        <begin position="1"/>
        <end position="23"/>
    </location>
</feature>
<comment type="pathway">
    <text evidence="1">Protein modification; protein ubiquitination.</text>
</comment>
<dbReference type="PANTHER" id="PTHR22990">
    <property type="entry name" value="F-BOX ONLY PROTEIN"/>
    <property type="match status" value="1"/>
</dbReference>
<evidence type="ECO:0000313" key="6">
    <source>
        <dbReference type="EMBL" id="SMG16324.1"/>
    </source>
</evidence>
<keyword evidence="3" id="KW-0833">Ubl conjugation pathway</keyword>
<dbReference type="InterPro" id="IPR006626">
    <property type="entry name" value="PbH1"/>
</dbReference>
<dbReference type="InterPro" id="IPR012334">
    <property type="entry name" value="Pectin_lyas_fold"/>
</dbReference>
<protein>
    <submittedName>
        <fullName evidence="6">Nitrous oxidase accessory protein</fullName>
    </submittedName>
</protein>
<name>A0A1X7INJ5_9SPHI</name>
<reference evidence="6 7" key="1">
    <citation type="submission" date="2017-04" db="EMBL/GenBank/DDBJ databases">
        <authorList>
            <person name="Afonso C.L."/>
            <person name="Miller P.J."/>
            <person name="Scott M.A."/>
            <person name="Spackman E."/>
            <person name="Goraichik I."/>
            <person name="Dimitrov K.M."/>
            <person name="Suarez D.L."/>
            <person name="Swayne D.E."/>
        </authorList>
    </citation>
    <scope>NUCLEOTIDE SEQUENCE [LARGE SCALE GENOMIC DNA]</scope>
    <source>
        <strain evidence="6 7">DSM 22418</strain>
    </source>
</reference>